<name>A0ACC0MQT3_RHOML</name>
<protein>
    <submittedName>
        <fullName evidence="1">Uncharacterized protein</fullName>
    </submittedName>
</protein>
<gene>
    <name evidence="1" type="ORF">RHMOL_Rhmol08G0179700</name>
</gene>
<organism evidence="1 2">
    <name type="scientific">Rhododendron molle</name>
    <name type="common">Chinese azalea</name>
    <name type="synonym">Azalea mollis</name>
    <dbReference type="NCBI Taxonomy" id="49168"/>
    <lineage>
        <taxon>Eukaryota</taxon>
        <taxon>Viridiplantae</taxon>
        <taxon>Streptophyta</taxon>
        <taxon>Embryophyta</taxon>
        <taxon>Tracheophyta</taxon>
        <taxon>Spermatophyta</taxon>
        <taxon>Magnoliopsida</taxon>
        <taxon>eudicotyledons</taxon>
        <taxon>Gunneridae</taxon>
        <taxon>Pentapetalae</taxon>
        <taxon>asterids</taxon>
        <taxon>Ericales</taxon>
        <taxon>Ericaceae</taxon>
        <taxon>Ericoideae</taxon>
        <taxon>Rhodoreae</taxon>
        <taxon>Rhododendron</taxon>
    </lineage>
</organism>
<proteinExistence type="predicted"/>
<evidence type="ECO:0000313" key="1">
    <source>
        <dbReference type="EMBL" id="KAI8542946.1"/>
    </source>
</evidence>
<keyword evidence="2" id="KW-1185">Reference proteome</keyword>
<reference evidence="1" key="1">
    <citation type="submission" date="2022-02" db="EMBL/GenBank/DDBJ databases">
        <title>Plant Genome Project.</title>
        <authorList>
            <person name="Zhang R.-G."/>
        </authorList>
    </citation>
    <scope>NUCLEOTIDE SEQUENCE</scope>
    <source>
        <strain evidence="1">AT1</strain>
    </source>
</reference>
<dbReference type="Proteomes" id="UP001062846">
    <property type="component" value="Chromosome 8"/>
</dbReference>
<comment type="caution">
    <text evidence="1">The sequence shown here is derived from an EMBL/GenBank/DDBJ whole genome shotgun (WGS) entry which is preliminary data.</text>
</comment>
<evidence type="ECO:0000313" key="2">
    <source>
        <dbReference type="Proteomes" id="UP001062846"/>
    </source>
</evidence>
<sequence length="457" mass="50748">MEARFGSFRHSFAEKRERERFLPPKGLHSDLDGFPNTQGTGENSGSRSGRWVRAKFAGSWGKLRGVCVTAWEMGRSDPRKIVFSAKMGLALMLISLLIFLKEPVKDLGTHYVWAILTVVVVFEFSIGATLSKGFNRGLGTLSAGGLALSMAELSQLAGEWEEAVIVASIFITGLIVHGYREAVQSTSQEDALVGFAIWEPPHGPYKMLKYPWRNYVKVSGALRHCAFTVMALHGCILSEIQAPPDKRRVFRSELERVGNAGAIVLRELGNKLENMEKLGTVDILCEVHEAAEELQKKVDQKSYLLVHAESWEIGSQSKEFQHPQDFLTLDVYDDENKLNKWKSCNAAVLDQGSLPMSRSWDAGNVHMGINFIPPDAVPEGESKTYENASSLALATFTSLLIEFVARLQNLVDAFEELSEKANFKDPVEQPPTAEALGFWTKLIGRLRFGTREGQLLG</sequence>
<dbReference type="EMBL" id="CM046395">
    <property type="protein sequence ID" value="KAI8542946.1"/>
    <property type="molecule type" value="Genomic_DNA"/>
</dbReference>
<accession>A0ACC0MQT3</accession>